<feature type="region of interest" description="Disordered" evidence="7">
    <location>
        <begin position="220"/>
        <end position="269"/>
    </location>
</feature>
<proteinExistence type="predicted"/>
<dbReference type="AlphaFoldDB" id="A0A9P4S6X6"/>
<dbReference type="GO" id="GO:0003756">
    <property type="term" value="F:protein disulfide isomerase activity"/>
    <property type="evidence" value="ECO:0007669"/>
    <property type="project" value="UniProtKB-EC"/>
</dbReference>
<keyword evidence="10" id="KW-1185">Reference proteome</keyword>
<evidence type="ECO:0000256" key="4">
    <source>
        <dbReference type="ARBA" id="ARBA00023157"/>
    </source>
</evidence>
<dbReference type="PANTHER" id="PTHR45815">
    <property type="entry name" value="PROTEIN DISULFIDE-ISOMERASE A6"/>
    <property type="match status" value="1"/>
</dbReference>
<keyword evidence="4" id="KW-1015">Disulfide bond</keyword>
<comment type="subcellular location">
    <subcellularLocation>
        <location evidence="2">Endoplasmic reticulum lumen</location>
    </subcellularLocation>
</comment>
<dbReference type="SUPFAM" id="SSF52833">
    <property type="entry name" value="Thioredoxin-like"/>
    <property type="match status" value="2"/>
</dbReference>
<evidence type="ECO:0000256" key="1">
    <source>
        <dbReference type="ARBA" id="ARBA00001182"/>
    </source>
</evidence>
<dbReference type="EMBL" id="MU006104">
    <property type="protein sequence ID" value="KAF2836392.1"/>
    <property type="molecule type" value="Genomic_DNA"/>
</dbReference>
<reference evidence="9" key="1">
    <citation type="journal article" date="2020" name="Stud. Mycol.">
        <title>101 Dothideomycetes genomes: a test case for predicting lifestyles and emergence of pathogens.</title>
        <authorList>
            <person name="Haridas S."/>
            <person name="Albert R."/>
            <person name="Binder M."/>
            <person name="Bloem J."/>
            <person name="Labutti K."/>
            <person name="Salamov A."/>
            <person name="Andreopoulos B."/>
            <person name="Baker S."/>
            <person name="Barry K."/>
            <person name="Bills G."/>
            <person name="Bluhm B."/>
            <person name="Cannon C."/>
            <person name="Castanera R."/>
            <person name="Culley D."/>
            <person name="Daum C."/>
            <person name="Ezra D."/>
            <person name="Gonzalez J."/>
            <person name="Henrissat B."/>
            <person name="Kuo A."/>
            <person name="Liang C."/>
            <person name="Lipzen A."/>
            <person name="Lutzoni F."/>
            <person name="Magnuson J."/>
            <person name="Mondo S."/>
            <person name="Nolan M."/>
            <person name="Ohm R."/>
            <person name="Pangilinan J."/>
            <person name="Park H.-J."/>
            <person name="Ramirez L."/>
            <person name="Alfaro M."/>
            <person name="Sun H."/>
            <person name="Tritt A."/>
            <person name="Yoshinaga Y."/>
            <person name="Zwiers L.-H."/>
            <person name="Turgeon B."/>
            <person name="Goodwin S."/>
            <person name="Spatafora J."/>
            <person name="Crous P."/>
            <person name="Grigoriev I."/>
        </authorList>
    </citation>
    <scope>NUCLEOTIDE SEQUENCE</scope>
    <source>
        <strain evidence="9">CBS 101060</strain>
    </source>
</reference>
<evidence type="ECO:0000256" key="5">
    <source>
        <dbReference type="ARBA" id="ARBA00023235"/>
    </source>
</evidence>
<dbReference type="Pfam" id="PF00085">
    <property type="entry name" value="Thioredoxin"/>
    <property type="match status" value="1"/>
</dbReference>
<dbReference type="PANTHER" id="PTHR45815:SF3">
    <property type="entry name" value="PROTEIN DISULFIDE-ISOMERASE A6"/>
    <property type="match status" value="1"/>
</dbReference>
<dbReference type="CDD" id="cd03002">
    <property type="entry name" value="PDI_a_MPD1_like"/>
    <property type="match status" value="1"/>
</dbReference>
<dbReference type="GO" id="GO:0015035">
    <property type="term" value="F:protein-disulfide reductase activity"/>
    <property type="evidence" value="ECO:0007669"/>
    <property type="project" value="TreeGrafter"/>
</dbReference>
<evidence type="ECO:0000313" key="10">
    <source>
        <dbReference type="Proteomes" id="UP000799429"/>
    </source>
</evidence>
<dbReference type="PROSITE" id="PS00194">
    <property type="entry name" value="THIOREDOXIN_1"/>
    <property type="match status" value="1"/>
</dbReference>
<evidence type="ECO:0000256" key="7">
    <source>
        <dbReference type="SAM" id="MobiDB-lite"/>
    </source>
</evidence>
<sequence>MYTKSSPVLQVDAKSYDRLIAKSNHTSIVEFFAPWCGHCKNLKPAYEKAAKNLKGLAKVAAVDCDDESNKAFCGGMGVQGFPTLKIVKPGKKPGRPVVEDYQGARSAKAIVDAVIEKIPNHVKRIQDKDLDDWLSENNSTGKVVLFTEKGTTGPLFKALAIDYLGSVNFGQIRNNQKKAIETFGITSFPTLVLLPGGEQSGIVYDGDMKKESLSTFISQVAEPNPDPASQKAKSKSTKSSSKKDEAKATKEPELPTESPDPQIPTDDSQKPIVIPEAEAIPTLAQQDEVILNCLTEKSQICVLALLPIPTDLAAPLPEHVSTALASLAEVAHHHKQRGAKIFPFFAVPAENEAGALLREALSLRPGDALEIVATNAKRGWWRLFEGENYGVVRLEDWIDSIKMGDATKLRLPDSIVLSAEEVAQKEAATQQAKERVKEGKPLKIVEGEDGELMIEIESPEDEEGQVQEQEHDEL</sequence>
<dbReference type="PROSITE" id="PS51352">
    <property type="entry name" value="THIOREDOXIN_2"/>
    <property type="match status" value="1"/>
</dbReference>
<dbReference type="Proteomes" id="UP000799429">
    <property type="component" value="Unassembled WGS sequence"/>
</dbReference>
<evidence type="ECO:0000256" key="6">
    <source>
        <dbReference type="ARBA" id="ARBA00023284"/>
    </source>
</evidence>
<comment type="catalytic activity">
    <reaction evidence="1">
        <text>Catalyzes the rearrangement of -S-S- bonds in proteins.</text>
        <dbReference type="EC" id="5.3.4.1"/>
    </reaction>
</comment>
<gene>
    <name evidence="9" type="ORF">M501DRAFT_980496</name>
</gene>
<evidence type="ECO:0000313" key="9">
    <source>
        <dbReference type="EMBL" id="KAF2836392.1"/>
    </source>
</evidence>
<accession>A0A9P4S6X6</accession>
<dbReference type="GO" id="GO:0005788">
    <property type="term" value="C:endoplasmic reticulum lumen"/>
    <property type="evidence" value="ECO:0007669"/>
    <property type="project" value="UniProtKB-SubCell"/>
</dbReference>
<dbReference type="InterPro" id="IPR017937">
    <property type="entry name" value="Thioredoxin_CS"/>
</dbReference>
<dbReference type="Pfam" id="PF24541">
    <property type="entry name" value="Thioredox_PDIA6_C"/>
    <property type="match status" value="1"/>
</dbReference>
<dbReference type="InterPro" id="IPR057305">
    <property type="entry name" value="Thioredox_PDIA6_C"/>
</dbReference>
<evidence type="ECO:0000256" key="2">
    <source>
        <dbReference type="ARBA" id="ARBA00004319"/>
    </source>
</evidence>
<keyword evidence="5" id="KW-0413">Isomerase</keyword>
<organism evidence="9 10">
    <name type="scientific">Patellaria atrata CBS 101060</name>
    <dbReference type="NCBI Taxonomy" id="1346257"/>
    <lineage>
        <taxon>Eukaryota</taxon>
        <taxon>Fungi</taxon>
        <taxon>Dikarya</taxon>
        <taxon>Ascomycota</taxon>
        <taxon>Pezizomycotina</taxon>
        <taxon>Dothideomycetes</taxon>
        <taxon>Dothideomycetes incertae sedis</taxon>
        <taxon>Patellariales</taxon>
        <taxon>Patellariaceae</taxon>
        <taxon>Patellaria</taxon>
    </lineage>
</organism>
<dbReference type="Gene3D" id="3.40.30.10">
    <property type="entry name" value="Glutaredoxin"/>
    <property type="match status" value="2"/>
</dbReference>
<evidence type="ECO:0000256" key="3">
    <source>
        <dbReference type="ARBA" id="ARBA00012723"/>
    </source>
</evidence>
<dbReference type="EC" id="5.3.4.1" evidence="3"/>
<dbReference type="PRINTS" id="PR00421">
    <property type="entry name" value="THIOREDOXIN"/>
</dbReference>
<dbReference type="OrthoDB" id="10264505at2759"/>
<dbReference type="InterPro" id="IPR036249">
    <property type="entry name" value="Thioredoxin-like_sf"/>
</dbReference>
<name>A0A9P4S6X6_9PEZI</name>
<keyword evidence="6" id="KW-0676">Redox-active center</keyword>
<feature type="compositionally biased region" description="Basic and acidic residues" evidence="7">
    <location>
        <begin position="241"/>
        <end position="253"/>
    </location>
</feature>
<evidence type="ECO:0000259" key="8">
    <source>
        <dbReference type="PROSITE" id="PS51352"/>
    </source>
</evidence>
<dbReference type="InterPro" id="IPR013766">
    <property type="entry name" value="Thioredoxin_domain"/>
</dbReference>
<feature type="domain" description="Thioredoxin" evidence="8">
    <location>
        <begin position="1"/>
        <end position="120"/>
    </location>
</feature>
<dbReference type="GO" id="GO:0034976">
    <property type="term" value="P:response to endoplasmic reticulum stress"/>
    <property type="evidence" value="ECO:0007669"/>
    <property type="project" value="TreeGrafter"/>
</dbReference>
<protein>
    <recommendedName>
        <fullName evidence="3">protein disulfide-isomerase</fullName>
        <ecNumber evidence="3">5.3.4.1</ecNumber>
    </recommendedName>
</protein>
<comment type="caution">
    <text evidence="9">The sequence shown here is derived from an EMBL/GenBank/DDBJ whole genome shotgun (WGS) entry which is preliminary data.</text>
</comment>